<dbReference type="Proteomes" id="UP000243498">
    <property type="component" value="Unassembled WGS sequence"/>
</dbReference>
<proteinExistence type="predicted"/>
<dbReference type="AlphaFoldDB" id="A0A167BQQ7"/>
<accession>A0A167BQQ7</accession>
<evidence type="ECO:0000313" key="3">
    <source>
        <dbReference type="Proteomes" id="UP000243498"/>
    </source>
</evidence>
<protein>
    <submittedName>
        <fullName evidence="2">Uncharacterized protein</fullName>
    </submittedName>
</protein>
<organism evidence="2 3">
    <name type="scientific">Metarhizium rileyi (strain RCEF 4871)</name>
    <name type="common">Nomuraea rileyi</name>
    <dbReference type="NCBI Taxonomy" id="1649241"/>
    <lineage>
        <taxon>Eukaryota</taxon>
        <taxon>Fungi</taxon>
        <taxon>Dikarya</taxon>
        <taxon>Ascomycota</taxon>
        <taxon>Pezizomycotina</taxon>
        <taxon>Sordariomycetes</taxon>
        <taxon>Hypocreomycetidae</taxon>
        <taxon>Hypocreales</taxon>
        <taxon>Clavicipitaceae</taxon>
        <taxon>Metarhizium</taxon>
    </lineage>
</organism>
<evidence type="ECO:0000313" key="2">
    <source>
        <dbReference type="EMBL" id="OAA40306.1"/>
    </source>
</evidence>
<reference evidence="2 3" key="1">
    <citation type="journal article" date="2016" name="Genome Biol. Evol.">
        <title>Divergent and convergent evolution of fungal pathogenicity.</title>
        <authorList>
            <person name="Shang Y."/>
            <person name="Xiao G."/>
            <person name="Zheng P."/>
            <person name="Cen K."/>
            <person name="Zhan S."/>
            <person name="Wang C."/>
        </authorList>
    </citation>
    <scope>NUCLEOTIDE SEQUENCE [LARGE SCALE GENOMIC DNA]</scope>
    <source>
        <strain evidence="2 3">RCEF 4871</strain>
    </source>
</reference>
<keyword evidence="1" id="KW-0472">Membrane</keyword>
<keyword evidence="3" id="KW-1185">Reference proteome</keyword>
<evidence type="ECO:0000256" key="1">
    <source>
        <dbReference type="SAM" id="Phobius"/>
    </source>
</evidence>
<gene>
    <name evidence="2" type="ORF">NOR_05867</name>
</gene>
<feature type="transmembrane region" description="Helical" evidence="1">
    <location>
        <begin position="26"/>
        <end position="43"/>
    </location>
</feature>
<dbReference type="EMBL" id="AZHC01000019">
    <property type="protein sequence ID" value="OAA40306.1"/>
    <property type="molecule type" value="Genomic_DNA"/>
</dbReference>
<sequence>MPIFTGLAFTASYVVSSGALQTVTSAVIVGASVLLIPIGAALSEANRSYRFKKHGYVDHVFIRQAALLRTEWNTTEDAIDACRHSLIGTLPNCVAKPYCGKYYWGSSFLTPVEKNLRKPRQQLNINMGGNRSYLDYFDIYVVTLPGDTSVFLSPVSFFNEPEECRKAPQGESQEILAE</sequence>
<name>A0A167BQQ7_METRR</name>
<keyword evidence="1" id="KW-1133">Transmembrane helix</keyword>
<comment type="caution">
    <text evidence="2">The sequence shown here is derived from an EMBL/GenBank/DDBJ whole genome shotgun (WGS) entry which is preliminary data.</text>
</comment>
<keyword evidence="1" id="KW-0812">Transmembrane</keyword>